<dbReference type="InParanoid" id="S8EE12"/>
<dbReference type="OrthoDB" id="2802417at2759"/>
<reference evidence="1 2" key="1">
    <citation type="journal article" date="2012" name="Science">
        <title>The Paleozoic origin of enzymatic lignin decomposition reconstructed from 31 fungal genomes.</title>
        <authorList>
            <person name="Floudas D."/>
            <person name="Binder M."/>
            <person name="Riley R."/>
            <person name="Barry K."/>
            <person name="Blanchette R.A."/>
            <person name="Henrissat B."/>
            <person name="Martinez A.T."/>
            <person name="Otillar R."/>
            <person name="Spatafora J.W."/>
            <person name="Yadav J.S."/>
            <person name="Aerts A."/>
            <person name="Benoit I."/>
            <person name="Boyd A."/>
            <person name="Carlson A."/>
            <person name="Copeland A."/>
            <person name="Coutinho P.M."/>
            <person name="de Vries R.P."/>
            <person name="Ferreira P."/>
            <person name="Findley K."/>
            <person name="Foster B."/>
            <person name="Gaskell J."/>
            <person name="Glotzer D."/>
            <person name="Gorecki P."/>
            <person name="Heitman J."/>
            <person name="Hesse C."/>
            <person name="Hori C."/>
            <person name="Igarashi K."/>
            <person name="Jurgens J.A."/>
            <person name="Kallen N."/>
            <person name="Kersten P."/>
            <person name="Kohler A."/>
            <person name="Kuees U."/>
            <person name="Kumar T.K.A."/>
            <person name="Kuo A."/>
            <person name="LaButti K."/>
            <person name="Larrondo L.F."/>
            <person name="Lindquist E."/>
            <person name="Ling A."/>
            <person name="Lombard V."/>
            <person name="Lucas S."/>
            <person name="Lundell T."/>
            <person name="Martin R."/>
            <person name="McLaughlin D.J."/>
            <person name="Morgenstern I."/>
            <person name="Morin E."/>
            <person name="Murat C."/>
            <person name="Nagy L.G."/>
            <person name="Nolan M."/>
            <person name="Ohm R.A."/>
            <person name="Patyshakuliyeva A."/>
            <person name="Rokas A."/>
            <person name="Ruiz-Duenas F.J."/>
            <person name="Sabat G."/>
            <person name="Salamov A."/>
            <person name="Samejima M."/>
            <person name="Schmutz J."/>
            <person name="Slot J.C."/>
            <person name="St John F."/>
            <person name="Stenlid J."/>
            <person name="Sun H."/>
            <person name="Sun S."/>
            <person name="Syed K."/>
            <person name="Tsang A."/>
            <person name="Wiebenga A."/>
            <person name="Young D."/>
            <person name="Pisabarro A."/>
            <person name="Eastwood D.C."/>
            <person name="Martin F."/>
            <person name="Cullen D."/>
            <person name="Grigoriev I.V."/>
            <person name="Hibbett D.S."/>
        </authorList>
    </citation>
    <scope>NUCLEOTIDE SEQUENCE</scope>
    <source>
        <strain evidence="2">FP-58527</strain>
    </source>
</reference>
<keyword evidence="2" id="KW-1185">Reference proteome</keyword>
<dbReference type="Proteomes" id="UP000015241">
    <property type="component" value="Unassembled WGS sequence"/>
</dbReference>
<feature type="non-terminal residue" evidence="1">
    <location>
        <position position="1"/>
    </location>
</feature>
<name>S8EE12_FOMSC</name>
<sequence>SSLSQAQAYRCIRAEKTRVARPATERQMLRILANTSAAGQKCATAEDVWVGIRHKDIQRKIVDFLWKTIHDAHRVGRYWSKLPGYEARGQCGHCNLTESMEHILVECDAYGQRAVWALAKSLWLAKGLPWKDVSFEDIMGLGVTAIHAAGARTTGPQARLWRILISEGAHLVWRLRCERVIGHAAEDGWTHTAKTVTTKWLRSMNDRLRQDVTAAHPRLGRLALKKELIMEVWNDIVKLDPGLPADWLGRVDRVLVGIDPIIIAGAL</sequence>
<dbReference type="EMBL" id="KE504131">
    <property type="protein sequence ID" value="EPT03192.1"/>
    <property type="molecule type" value="Genomic_DNA"/>
</dbReference>
<protein>
    <submittedName>
        <fullName evidence="1">Uncharacterized protein</fullName>
    </submittedName>
</protein>
<gene>
    <name evidence="1" type="ORF">FOMPIDRAFT_1116678</name>
</gene>
<dbReference type="HOGENOM" id="CLU_044484_0_0_1"/>
<evidence type="ECO:0000313" key="2">
    <source>
        <dbReference type="Proteomes" id="UP000015241"/>
    </source>
</evidence>
<proteinExistence type="predicted"/>
<dbReference type="AlphaFoldDB" id="S8EE12"/>
<accession>S8EE12</accession>
<dbReference type="eggNOG" id="KOG3752">
    <property type="taxonomic scope" value="Eukaryota"/>
</dbReference>
<evidence type="ECO:0000313" key="1">
    <source>
        <dbReference type="EMBL" id="EPT03192.1"/>
    </source>
</evidence>
<organism evidence="1 2">
    <name type="scientific">Fomitopsis schrenkii</name>
    <name type="common">Brown rot fungus</name>
    <dbReference type="NCBI Taxonomy" id="2126942"/>
    <lineage>
        <taxon>Eukaryota</taxon>
        <taxon>Fungi</taxon>
        <taxon>Dikarya</taxon>
        <taxon>Basidiomycota</taxon>
        <taxon>Agaricomycotina</taxon>
        <taxon>Agaricomycetes</taxon>
        <taxon>Polyporales</taxon>
        <taxon>Fomitopsis</taxon>
    </lineage>
</organism>